<dbReference type="SUPFAM" id="SSF47781">
    <property type="entry name" value="RuvA domain 2-like"/>
    <property type="match status" value="1"/>
</dbReference>
<sequence>MNNYYVDLHIHIGRTNSGRPVKITGAKSLTIGNILQESTEIKGMDMIGVIDCHVPEVIGELEALIEMGEVYPYEEGGLRFKNVTLLLGSELEIYDENCKGPIHVLAFMPTIEKMKLFSTWLSERMKNITLSSQRIYVGGRELQRKVKELSGIFIPAHVFTPYKSMYGRGVKQSLTEVFDGDLIDAIELGLSSNTNMADQIKELHSFTFVSNSDAHSLPKIAREYQIIKMQEPTFEELRLALHQKDGREVVANYGLDPLLGKYHKTTCDKCLTIIDDVMAEACPSCGHKGFVKGVFDRLEELKDTDEPYALRPPYVHQVPLEFIPGLGPKTLQKLRDHFKTEMAILHEVPEEELRHVVKGSIVDIIIQAREGKLRLKSGGGGKYGKVDSE</sequence>
<protein>
    <submittedName>
        <fullName evidence="1">TIGR00375 family protein</fullName>
    </submittedName>
</protein>
<dbReference type="Proteomes" id="UP000306477">
    <property type="component" value="Unassembled WGS sequence"/>
</dbReference>
<dbReference type="AlphaFoldDB" id="A0A4V3V8F9"/>
<comment type="caution">
    <text evidence="1">The sequence shown here is derived from an EMBL/GenBank/DDBJ whole genome shotgun (WGS) entry which is preliminary data.</text>
</comment>
<dbReference type="Gene3D" id="3.20.20.140">
    <property type="entry name" value="Metal-dependent hydrolases"/>
    <property type="match status" value="1"/>
</dbReference>
<dbReference type="SUPFAM" id="SSF89550">
    <property type="entry name" value="PHP domain-like"/>
    <property type="match status" value="1"/>
</dbReference>
<gene>
    <name evidence="1" type="ORF">E1I69_01435</name>
</gene>
<evidence type="ECO:0000313" key="1">
    <source>
        <dbReference type="EMBL" id="THE15003.1"/>
    </source>
</evidence>
<name>A0A4V3V8F9_9BACI</name>
<dbReference type="PANTHER" id="PTHR40084:SF1">
    <property type="entry name" value="PHOSPHOTRANSFERASE"/>
    <property type="match status" value="1"/>
</dbReference>
<reference evidence="1 2" key="1">
    <citation type="journal article" date="2019" name="Indoor Air">
        <title>Impacts of indoor surface finishes on bacterial viability.</title>
        <authorList>
            <person name="Hu J."/>
            <person name="Maamar S.B."/>
            <person name="Glawe A.J."/>
            <person name="Gottel N."/>
            <person name="Gilbert J.A."/>
            <person name="Hartmann E.M."/>
        </authorList>
    </citation>
    <scope>NUCLEOTIDE SEQUENCE [LARGE SCALE GENOMIC DNA]</scope>
    <source>
        <strain evidence="1 2">AF060A6</strain>
    </source>
</reference>
<dbReference type="PANTHER" id="PTHR40084">
    <property type="entry name" value="PHOSPHOHYDROLASE, PHP FAMILY"/>
    <property type="match status" value="1"/>
</dbReference>
<evidence type="ECO:0000313" key="2">
    <source>
        <dbReference type="Proteomes" id="UP000306477"/>
    </source>
</evidence>
<proteinExistence type="predicted"/>
<dbReference type="EMBL" id="SLUB01000002">
    <property type="protein sequence ID" value="THE15003.1"/>
    <property type="molecule type" value="Genomic_DNA"/>
</dbReference>
<keyword evidence="2" id="KW-1185">Reference proteome</keyword>
<organism evidence="1 2">
    <name type="scientific">Bacillus timonensis</name>
    <dbReference type="NCBI Taxonomy" id="1033734"/>
    <lineage>
        <taxon>Bacteria</taxon>
        <taxon>Bacillati</taxon>
        <taxon>Bacillota</taxon>
        <taxon>Bacilli</taxon>
        <taxon>Bacillales</taxon>
        <taxon>Bacillaceae</taxon>
        <taxon>Bacillus</taxon>
    </lineage>
</organism>
<dbReference type="CDD" id="cd19067">
    <property type="entry name" value="PfuEndoQ-like"/>
    <property type="match status" value="1"/>
</dbReference>
<dbReference type="RefSeq" id="WP_136377859.1">
    <property type="nucleotide sequence ID" value="NZ_SLUB01000002.1"/>
</dbReference>
<dbReference type="STRING" id="1033734.GCA_000285535_04208"/>
<dbReference type="InterPro" id="IPR010994">
    <property type="entry name" value="RuvA_2-like"/>
</dbReference>
<dbReference type="InterPro" id="IPR016195">
    <property type="entry name" value="Pol/histidinol_Pase-like"/>
</dbReference>
<dbReference type="OrthoDB" id="9810135at2"/>
<accession>A0A4V3V8F9</accession>